<gene>
    <name evidence="6 9" type="primary">cysC</name>
    <name evidence="9" type="ORF">COU01_02750</name>
</gene>
<dbReference type="GO" id="GO:0070814">
    <property type="term" value="P:hydrogen sulfide biosynthetic process"/>
    <property type="evidence" value="ECO:0007669"/>
    <property type="project" value="UniProtKB-UniRule"/>
</dbReference>
<comment type="caution">
    <text evidence="9">The sequence shown here is derived from an EMBL/GenBank/DDBJ whole genome shotgun (WGS) entry which is preliminary data.</text>
</comment>
<evidence type="ECO:0000256" key="1">
    <source>
        <dbReference type="ARBA" id="ARBA00001823"/>
    </source>
</evidence>
<feature type="binding site" evidence="6">
    <location>
        <begin position="13"/>
        <end position="20"/>
    </location>
    <ligand>
        <name>ATP</name>
        <dbReference type="ChEBI" id="CHEBI:30616"/>
    </ligand>
</feature>
<dbReference type="SUPFAM" id="SSF52540">
    <property type="entry name" value="P-loop containing nucleoside triphosphate hydrolases"/>
    <property type="match status" value="1"/>
</dbReference>
<feature type="domain" description="APS kinase" evidence="8">
    <location>
        <begin position="5"/>
        <end position="152"/>
    </location>
</feature>
<evidence type="ECO:0000256" key="2">
    <source>
        <dbReference type="ARBA" id="ARBA00012121"/>
    </source>
</evidence>
<dbReference type="Pfam" id="PF01583">
    <property type="entry name" value="APS_kinase"/>
    <property type="match status" value="1"/>
</dbReference>
<evidence type="ECO:0000256" key="6">
    <source>
        <dbReference type="HAMAP-Rule" id="MF_00065"/>
    </source>
</evidence>
<evidence type="ECO:0000259" key="8">
    <source>
        <dbReference type="Pfam" id="PF01583"/>
    </source>
</evidence>
<dbReference type="PANTHER" id="PTHR42700">
    <property type="entry name" value="SULFATE ADENYLYLTRANSFERASE"/>
    <property type="match status" value="1"/>
</dbReference>
<keyword evidence="3 6" id="KW-0808">Transferase</keyword>
<comment type="pathway">
    <text evidence="6 7">Sulfur metabolism; hydrogen sulfide biosynthesis; sulfite from sulfate: step 2/3.</text>
</comment>
<dbReference type="GO" id="GO:0004781">
    <property type="term" value="F:sulfate adenylyltransferase (ATP) activity"/>
    <property type="evidence" value="ECO:0007669"/>
    <property type="project" value="TreeGrafter"/>
</dbReference>
<dbReference type="InterPro" id="IPR002891">
    <property type="entry name" value="APS"/>
</dbReference>
<dbReference type="NCBIfam" id="TIGR00455">
    <property type="entry name" value="apsK"/>
    <property type="match status" value="1"/>
</dbReference>
<dbReference type="CDD" id="cd02027">
    <property type="entry name" value="APSK"/>
    <property type="match status" value="1"/>
</dbReference>
<dbReference type="InterPro" id="IPR027417">
    <property type="entry name" value="P-loop_NTPase"/>
</dbReference>
<comment type="similarity">
    <text evidence="6 7">Belongs to the APS kinase family.</text>
</comment>
<evidence type="ECO:0000256" key="3">
    <source>
        <dbReference type="ARBA" id="ARBA00022679"/>
    </source>
</evidence>
<dbReference type="PANTHER" id="PTHR42700:SF1">
    <property type="entry name" value="SULFATE ADENYLYLTRANSFERASE"/>
    <property type="match status" value="1"/>
</dbReference>
<dbReference type="NCBIfam" id="NF003013">
    <property type="entry name" value="PRK03846.1"/>
    <property type="match status" value="1"/>
</dbReference>
<feature type="active site" description="Phosphoserine intermediate" evidence="6">
    <location>
        <position position="87"/>
    </location>
</feature>
<dbReference type="EC" id="2.7.1.25" evidence="2 6"/>
<name>A0A2H0V1B6_9BACT</name>
<keyword evidence="6" id="KW-0597">Phosphoprotein</keyword>
<dbReference type="Proteomes" id="UP000228510">
    <property type="component" value="Unassembled WGS sequence"/>
</dbReference>
<keyword evidence="6 7" id="KW-0418">Kinase</keyword>
<dbReference type="GO" id="GO:0005737">
    <property type="term" value="C:cytoplasm"/>
    <property type="evidence" value="ECO:0007669"/>
    <property type="project" value="TreeGrafter"/>
</dbReference>
<dbReference type="InterPro" id="IPR059117">
    <property type="entry name" value="APS_kinase_dom"/>
</dbReference>
<protein>
    <recommendedName>
        <fullName evidence="2 6">Adenylyl-sulfate kinase</fullName>
        <ecNumber evidence="2 6">2.7.1.25</ecNumber>
    </recommendedName>
    <alternativeName>
        <fullName evidence="6">APS kinase</fullName>
    </alternativeName>
    <alternativeName>
        <fullName evidence="6">ATP adenosine-5'-phosphosulfate 3'-phosphotransferase</fullName>
    </alternativeName>
    <alternativeName>
        <fullName evidence="6">Adenosine-5'-phosphosulfate kinase</fullName>
    </alternativeName>
</protein>
<dbReference type="UniPathway" id="UPA00140">
    <property type="reaction ID" value="UER00205"/>
</dbReference>
<accession>A0A2H0V1B6</accession>
<dbReference type="GO" id="GO:0005524">
    <property type="term" value="F:ATP binding"/>
    <property type="evidence" value="ECO:0007669"/>
    <property type="project" value="UniProtKB-UniRule"/>
</dbReference>
<evidence type="ECO:0000256" key="5">
    <source>
        <dbReference type="ARBA" id="ARBA00022840"/>
    </source>
</evidence>
<sequence length="177" mass="20190">MNKNRTCVLWLTGLSASGKTTIAQKVKELLSDSSLKIHHLDGDEVRTAAKEKLGFSKEDRDKNIKLAISLAKNYQEKGYVVIASFISPYRYHREWGRESLINYVEIFVNTPLEVCEQRDPKGLYKKVRAGDIKQFTGIDDPYEEPQNSDLEIRTDNLNVDQCANLIITYLKDSGMLC</sequence>
<dbReference type="EMBL" id="PFAT01000034">
    <property type="protein sequence ID" value="PIR92249.1"/>
    <property type="molecule type" value="Genomic_DNA"/>
</dbReference>
<evidence type="ECO:0000256" key="7">
    <source>
        <dbReference type="RuleBase" id="RU004347"/>
    </source>
</evidence>
<comment type="catalytic activity">
    <reaction evidence="1 6 7">
        <text>adenosine 5'-phosphosulfate + ATP = 3'-phosphoadenylyl sulfate + ADP + H(+)</text>
        <dbReference type="Rhea" id="RHEA:24152"/>
        <dbReference type="ChEBI" id="CHEBI:15378"/>
        <dbReference type="ChEBI" id="CHEBI:30616"/>
        <dbReference type="ChEBI" id="CHEBI:58243"/>
        <dbReference type="ChEBI" id="CHEBI:58339"/>
        <dbReference type="ChEBI" id="CHEBI:456216"/>
        <dbReference type="EC" id="2.7.1.25"/>
    </reaction>
</comment>
<dbReference type="Gene3D" id="3.40.50.300">
    <property type="entry name" value="P-loop containing nucleotide triphosphate hydrolases"/>
    <property type="match status" value="1"/>
</dbReference>
<comment type="function">
    <text evidence="6 7">Catalyzes the synthesis of activated sulfate.</text>
</comment>
<dbReference type="HAMAP" id="MF_00065">
    <property type="entry name" value="Adenylyl_sulf_kinase"/>
    <property type="match status" value="1"/>
</dbReference>
<dbReference type="AlphaFoldDB" id="A0A2H0V1B6"/>
<evidence type="ECO:0000313" key="9">
    <source>
        <dbReference type="EMBL" id="PIR92249.1"/>
    </source>
</evidence>
<evidence type="ECO:0000313" key="10">
    <source>
        <dbReference type="Proteomes" id="UP000228510"/>
    </source>
</evidence>
<dbReference type="GO" id="GO:0004020">
    <property type="term" value="F:adenylylsulfate kinase activity"/>
    <property type="evidence" value="ECO:0007669"/>
    <property type="project" value="UniProtKB-UniRule"/>
</dbReference>
<keyword evidence="5 6" id="KW-0067">ATP-binding</keyword>
<keyword evidence="4 6" id="KW-0547">Nucleotide-binding</keyword>
<reference evidence="10" key="1">
    <citation type="submission" date="2017-09" db="EMBL/GenBank/DDBJ databases">
        <title>Depth-based differentiation of microbial function through sediment-hosted aquifers and enrichment of novel symbionts in the deep terrestrial subsurface.</title>
        <authorList>
            <person name="Probst A.J."/>
            <person name="Ladd B."/>
            <person name="Jarett J.K."/>
            <person name="Geller-Mcgrath D.E."/>
            <person name="Sieber C.M.K."/>
            <person name="Emerson J.B."/>
            <person name="Anantharaman K."/>
            <person name="Thomas B.C."/>
            <person name="Malmstrom R."/>
            <person name="Stieglmeier M."/>
            <person name="Klingl A."/>
            <person name="Woyke T."/>
            <person name="Ryan C.M."/>
            <person name="Banfield J.F."/>
        </authorList>
    </citation>
    <scope>NUCLEOTIDE SEQUENCE [LARGE SCALE GENOMIC DNA]</scope>
</reference>
<dbReference type="InterPro" id="IPR050512">
    <property type="entry name" value="Sulf_AdTrans/APS_kinase"/>
</dbReference>
<dbReference type="GO" id="GO:0010134">
    <property type="term" value="P:sulfate assimilation via adenylyl sulfate reduction"/>
    <property type="evidence" value="ECO:0007669"/>
    <property type="project" value="TreeGrafter"/>
</dbReference>
<proteinExistence type="inferred from homology"/>
<organism evidence="9 10">
    <name type="scientific">Candidatus Falkowbacteria bacterium CG10_big_fil_rev_8_21_14_0_10_44_15</name>
    <dbReference type="NCBI Taxonomy" id="1974569"/>
    <lineage>
        <taxon>Bacteria</taxon>
        <taxon>Candidatus Falkowiibacteriota</taxon>
    </lineage>
</organism>
<evidence type="ECO:0000256" key="4">
    <source>
        <dbReference type="ARBA" id="ARBA00022741"/>
    </source>
</evidence>
<dbReference type="GO" id="GO:0019379">
    <property type="term" value="P:sulfate assimilation, phosphoadenylyl sulfate reduction by phosphoadenylyl-sulfate reductase (thioredoxin)"/>
    <property type="evidence" value="ECO:0007669"/>
    <property type="project" value="TreeGrafter"/>
</dbReference>